<feature type="region of interest" description="Disordered" evidence="2">
    <location>
        <begin position="339"/>
        <end position="402"/>
    </location>
</feature>
<feature type="non-terminal residue" evidence="4">
    <location>
        <position position="877"/>
    </location>
</feature>
<feature type="compositionally biased region" description="Low complexity" evidence="2">
    <location>
        <begin position="732"/>
        <end position="749"/>
    </location>
</feature>
<feature type="compositionally biased region" description="Low complexity" evidence="2">
    <location>
        <begin position="389"/>
        <end position="400"/>
    </location>
</feature>
<organism evidence="4 5">
    <name type="scientific">Actinomortierella ambigua</name>
    <dbReference type="NCBI Taxonomy" id="1343610"/>
    <lineage>
        <taxon>Eukaryota</taxon>
        <taxon>Fungi</taxon>
        <taxon>Fungi incertae sedis</taxon>
        <taxon>Mucoromycota</taxon>
        <taxon>Mortierellomycotina</taxon>
        <taxon>Mortierellomycetes</taxon>
        <taxon>Mortierellales</taxon>
        <taxon>Mortierellaceae</taxon>
        <taxon>Actinomortierella</taxon>
    </lineage>
</organism>
<feature type="compositionally biased region" description="Acidic residues" evidence="2">
    <location>
        <begin position="374"/>
        <end position="386"/>
    </location>
</feature>
<evidence type="ECO:0000259" key="3">
    <source>
        <dbReference type="Pfam" id="PF13768"/>
    </source>
</evidence>
<dbReference type="PANTHER" id="PTHR45737">
    <property type="entry name" value="VON WILLEBRAND FACTOR A DOMAIN-CONTAINING PROTEIN 5A"/>
    <property type="match status" value="1"/>
</dbReference>
<protein>
    <recommendedName>
        <fullName evidence="3">VWFA domain-containing protein</fullName>
    </recommendedName>
</protein>
<feature type="compositionally biased region" description="Low complexity" evidence="2">
    <location>
        <begin position="703"/>
        <end position="720"/>
    </location>
</feature>
<name>A0A9P6PN99_9FUNG</name>
<dbReference type="InterPro" id="IPR036465">
    <property type="entry name" value="vWFA_dom_sf"/>
</dbReference>
<dbReference type="EMBL" id="JAAAJB010001209">
    <property type="protein sequence ID" value="KAG0248634.1"/>
    <property type="molecule type" value="Genomic_DNA"/>
</dbReference>
<feature type="domain" description="VWFA" evidence="3">
    <location>
        <begin position="2"/>
        <end position="86"/>
    </location>
</feature>
<accession>A0A9P6PN99</accession>
<sequence>MQADFGGTEMYAPIQATISNRYKDLNLEILLLTDGEIWDQQVLFDFLNKQVTEAQTPLRVFTLGVGSGVSHALIEGIARAGHGFSQAVSDGEKMDSKLVRMLKGAMSPHVTDYTLEVKYASGSAMDLEQIPIPRTTDDDDDDFELVERVEDCLKIDVSKVEEKVKPPKNPISLFDPSVDLDKADDMIGEGRFSHLPAVHAPKIMQTPHVIPPLYAFNRTTVYLLMSPECSHQKPKSVILRGKSRHGPLELEIPIQILDGTGELVHQLAAKKAIAELEQGRGWLKYARDQQSGKLLSDVYESCIDDMVEREAVRLGVQFQVGGRWTSFVAVEERHIKTSLAGETSKKQKKDRQAKSGGDKEKKEGEDKKDAARESEEEEDEYDDEQMVFDAGDADYPPAYDESTVHSGVFGAASNRGMSTTPNSSKLIMRKRKPCSVALHLTYAVDSQETSVPLQQRSQQSLATTLAAQPMAQNPDLTRRMQQQQQQQQQLQLQLRQQQQLQLQQQQQQQWDLLMPLQQPQQRKLEQEYQQQLLLMMQHQQQVTPPPTQPSMQASQQLQHVAMESVSQQPQLLEARLNGPSLQLPISVQQEQQDEHPAVEKLLEEDKDYISAVRDEAMESDVYSASAGPTLQCLTSVQNRAESLDDLQEQSAEILVGANAYRKASYKSSGSMGFGAISAVSSFGSKLLGGRSGGGSGGGGGGSSFFSFKQSSPAPSARRAPGAPPPPPPPAAPAFSFGAASPSPSPSSASNLRADVGRVASTTGVSTSAERTYTDMSTQSRAHPSTGSVLHSRLSMKIPQSAAPRRPPLEALIELQTFEGFWEATNEIARVFGLTLNKIEEEAKALGNDEDLRRMATALAIRYFESKLQKDKDTWELV</sequence>
<feature type="region of interest" description="Disordered" evidence="2">
    <location>
        <begin position="691"/>
        <end position="790"/>
    </location>
</feature>
<feature type="compositionally biased region" description="Basic and acidic residues" evidence="2">
    <location>
        <begin position="350"/>
        <end position="373"/>
    </location>
</feature>
<evidence type="ECO:0000256" key="2">
    <source>
        <dbReference type="SAM" id="MobiDB-lite"/>
    </source>
</evidence>
<dbReference type="SUPFAM" id="SSF53300">
    <property type="entry name" value="vWA-like"/>
    <property type="match status" value="1"/>
</dbReference>
<evidence type="ECO:0000256" key="1">
    <source>
        <dbReference type="SAM" id="Coils"/>
    </source>
</evidence>
<feature type="coiled-coil region" evidence="1">
    <location>
        <begin position="473"/>
        <end position="541"/>
    </location>
</feature>
<feature type="compositionally biased region" description="Pro residues" evidence="2">
    <location>
        <begin position="721"/>
        <end position="731"/>
    </location>
</feature>
<gene>
    <name evidence="4" type="ORF">DFQ27_000768</name>
</gene>
<keyword evidence="1" id="KW-0175">Coiled coil</keyword>
<reference evidence="4" key="1">
    <citation type="journal article" date="2020" name="Fungal Divers.">
        <title>Resolving the Mortierellaceae phylogeny through synthesis of multi-gene phylogenetics and phylogenomics.</title>
        <authorList>
            <person name="Vandepol N."/>
            <person name="Liber J."/>
            <person name="Desiro A."/>
            <person name="Na H."/>
            <person name="Kennedy M."/>
            <person name="Barry K."/>
            <person name="Grigoriev I.V."/>
            <person name="Miller A.N."/>
            <person name="O'Donnell K."/>
            <person name="Stajich J.E."/>
            <person name="Bonito G."/>
        </authorList>
    </citation>
    <scope>NUCLEOTIDE SEQUENCE</scope>
    <source>
        <strain evidence="4">BC1065</strain>
    </source>
</reference>
<evidence type="ECO:0000313" key="5">
    <source>
        <dbReference type="Proteomes" id="UP000807716"/>
    </source>
</evidence>
<keyword evidence="5" id="KW-1185">Reference proteome</keyword>
<dbReference type="AlphaFoldDB" id="A0A9P6PN99"/>
<comment type="caution">
    <text evidence="4">The sequence shown here is derived from an EMBL/GenBank/DDBJ whole genome shotgun (WGS) entry which is preliminary data.</text>
</comment>
<dbReference type="OrthoDB" id="1729737at2759"/>
<dbReference type="Pfam" id="PF13768">
    <property type="entry name" value="VWA_3"/>
    <property type="match status" value="1"/>
</dbReference>
<evidence type="ECO:0000313" key="4">
    <source>
        <dbReference type="EMBL" id="KAG0248634.1"/>
    </source>
</evidence>
<dbReference type="Gene3D" id="3.40.50.410">
    <property type="entry name" value="von Willebrand factor, type A domain"/>
    <property type="match status" value="1"/>
</dbReference>
<proteinExistence type="predicted"/>
<dbReference type="Proteomes" id="UP000807716">
    <property type="component" value="Unassembled WGS sequence"/>
</dbReference>
<feature type="compositionally biased region" description="Gly residues" evidence="2">
    <location>
        <begin position="691"/>
        <end position="702"/>
    </location>
</feature>
<dbReference type="InterPro" id="IPR002035">
    <property type="entry name" value="VWF_A"/>
</dbReference>
<feature type="compositionally biased region" description="Polar residues" evidence="2">
    <location>
        <begin position="759"/>
        <end position="788"/>
    </location>
</feature>
<dbReference type="PANTHER" id="PTHR45737:SF6">
    <property type="entry name" value="VON WILLEBRAND FACTOR A DOMAIN-CONTAINING PROTEIN 5A"/>
    <property type="match status" value="1"/>
</dbReference>